<evidence type="ECO:0000313" key="2">
    <source>
        <dbReference type="EMBL" id="MED6251402.1"/>
    </source>
</evidence>
<reference evidence="2 3" key="1">
    <citation type="submission" date="2021-07" db="EMBL/GenBank/DDBJ databases">
        <authorList>
            <person name="Palmer J.M."/>
        </authorList>
    </citation>
    <scope>NUCLEOTIDE SEQUENCE [LARGE SCALE GENOMIC DNA]</scope>
    <source>
        <strain evidence="2 3">AT_MEX2019</strain>
        <tissue evidence="2">Muscle</tissue>
    </source>
</reference>
<gene>
    <name evidence="2" type="ORF">ATANTOWER_030249</name>
</gene>
<evidence type="ECO:0000256" key="1">
    <source>
        <dbReference type="SAM" id="MobiDB-lite"/>
    </source>
</evidence>
<feature type="region of interest" description="Disordered" evidence="1">
    <location>
        <begin position="55"/>
        <end position="84"/>
    </location>
</feature>
<protein>
    <submittedName>
        <fullName evidence="2">Uncharacterized protein</fullName>
    </submittedName>
</protein>
<comment type="caution">
    <text evidence="2">The sequence shown here is derived from an EMBL/GenBank/DDBJ whole genome shotgun (WGS) entry which is preliminary data.</text>
</comment>
<organism evidence="2 3">
    <name type="scientific">Ataeniobius toweri</name>
    <dbReference type="NCBI Taxonomy" id="208326"/>
    <lineage>
        <taxon>Eukaryota</taxon>
        <taxon>Metazoa</taxon>
        <taxon>Chordata</taxon>
        <taxon>Craniata</taxon>
        <taxon>Vertebrata</taxon>
        <taxon>Euteleostomi</taxon>
        <taxon>Actinopterygii</taxon>
        <taxon>Neopterygii</taxon>
        <taxon>Teleostei</taxon>
        <taxon>Neoteleostei</taxon>
        <taxon>Acanthomorphata</taxon>
        <taxon>Ovalentaria</taxon>
        <taxon>Atherinomorphae</taxon>
        <taxon>Cyprinodontiformes</taxon>
        <taxon>Goodeidae</taxon>
        <taxon>Ataeniobius</taxon>
    </lineage>
</organism>
<dbReference type="EMBL" id="JAHUTI010059815">
    <property type="protein sequence ID" value="MED6251402.1"/>
    <property type="molecule type" value="Genomic_DNA"/>
</dbReference>
<sequence length="104" mass="11540">MCDQARVRALSSGSMHAVKGSLEMEENVVTFWAGVTEHKPYLQQAVKTCRFVQRGTFTPTPHPQSPEEGDARNVSVVKSDSPDSELRPIIVPRKRIITAGHLLE</sequence>
<accession>A0ABU7BL75</accession>
<dbReference type="Proteomes" id="UP001345963">
    <property type="component" value="Unassembled WGS sequence"/>
</dbReference>
<keyword evidence="3" id="KW-1185">Reference proteome</keyword>
<name>A0ABU7BL75_9TELE</name>
<evidence type="ECO:0000313" key="3">
    <source>
        <dbReference type="Proteomes" id="UP001345963"/>
    </source>
</evidence>
<proteinExistence type="predicted"/>